<dbReference type="InterPro" id="IPR037165">
    <property type="entry name" value="AldOxase/xan_DH_Mopterin-bd_sf"/>
</dbReference>
<dbReference type="PANTHER" id="PTHR47495">
    <property type="entry name" value="ALDEHYDE DEHYDROGENASE"/>
    <property type="match status" value="1"/>
</dbReference>
<dbReference type="GO" id="GO:0016491">
    <property type="term" value="F:oxidoreductase activity"/>
    <property type="evidence" value="ECO:0007669"/>
    <property type="project" value="InterPro"/>
</dbReference>
<sequence>PLREKILSAASEVMKIPEGDLTIRNGEVGMLDGSGEPVPFVDAVQWAEAKFGTLGSVGSYTPPRRGGEFKGAGVGPSPNYSFSACVAEVTCDSETGLYSVEKVWLAHDIGQAINEKLVIGQVEGSVYMGLGEAMMEEHVYRPGRSDISGLHKTPSMLDYKSLTSLDMPEVETILVETRDPEGPYGAKEAGQGPLLPIMPAIANAIYNAVGVRVDEVPITPEKIFQGLQKLKSGKNGKSGTAVRIGPTKFPKVKFPEPIHVEPPV</sequence>
<dbReference type="Gene3D" id="3.30.365.10">
    <property type="entry name" value="Aldehyde oxidase/xanthine dehydrogenase, molybdopterin binding domain"/>
    <property type="match status" value="2"/>
</dbReference>
<dbReference type="EMBL" id="UINC01002273">
    <property type="protein sequence ID" value="SUZ94863.1"/>
    <property type="molecule type" value="Genomic_DNA"/>
</dbReference>
<name>A0A381S125_9ZZZZ</name>
<proteinExistence type="predicted"/>
<gene>
    <name evidence="2" type="ORF">METZ01_LOCUS47717</name>
</gene>
<accession>A0A381S125</accession>
<feature type="non-terminal residue" evidence="2">
    <location>
        <position position="1"/>
    </location>
</feature>
<evidence type="ECO:0000313" key="2">
    <source>
        <dbReference type="EMBL" id="SUZ94863.1"/>
    </source>
</evidence>
<organism evidence="2">
    <name type="scientific">marine metagenome</name>
    <dbReference type="NCBI Taxonomy" id="408172"/>
    <lineage>
        <taxon>unclassified sequences</taxon>
        <taxon>metagenomes</taxon>
        <taxon>ecological metagenomes</taxon>
    </lineage>
</organism>
<protein>
    <recommendedName>
        <fullName evidence="1">Aldehyde oxidase/xanthine dehydrogenase second molybdopterin binding domain-containing protein</fullName>
    </recommendedName>
</protein>
<feature type="domain" description="Aldehyde oxidase/xanthine dehydrogenase second molybdopterin binding" evidence="1">
    <location>
        <begin position="2"/>
        <end position="168"/>
    </location>
</feature>
<dbReference type="InterPro" id="IPR046867">
    <property type="entry name" value="AldOxase/xan_DH_MoCoBD2"/>
</dbReference>
<evidence type="ECO:0000259" key="1">
    <source>
        <dbReference type="Pfam" id="PF20256"/>
    </source>
</evidence>
<dbReference type="Pfam" id="PF20256">
    <property type="entry name" value="MoCoBD_2"/>
    <property type="match status" value="1"/>
</dbReference>
<dbReference type="InterPro" id="IPR052516">
    <property type="entry name" value="N-heterocyclic_Hydroxylase"/>
</dbReference>
<dbReference type="AlphaFoldDB" id="A0A381S125"/>
<reference evidence="2" key="1">
    <citation type="submission" date="2018-05" db="EMBL/GenBank/DDBJ databases">
        <authorList>
            <person name="Lanie J.A."/>
            <person name="Ng W.-L."/>
            <person name="Kazmierczak K.M."/>
            <person name="Andrzejewski T.M."/>
            <person name="Davidsen T.M."/>
            <person name="Wayne K.J."/>
            <person name="Tettelin H."/>
            <person name="Glass J.I."/>
            <person name="Rusch D."/>
            <person name="Podicherti R."/>
            <person name="Tsui H.-C.T."/>
            <person name="Winkler M.E."/>
        </authorList>
    </citation>
    <scope>NUCLEOTIDE SEQUENCE</scope>
</reference>
<dbReference type="PANTHER" id="PTHR47495:SF2">
    <property type="entry name" value="ALDEHYDE DEHYDROGENASE"/>
    <property type="match status" value="1"/>
</dbReference>
<dbReference type="SUPFAM" id="SSF56003">
    <property type="entry name" value="Molybdenum cofactor-binding domain"/>
    <property type="match status" value="1"/>
</dbReference>